<proteinExistence type="inferred from homology"/>
<keyword evidence="1 9" id="KW-1003">Cell membrane</keyword>
<dbReference type="PANTHER" id="PTHR30606:SF9">
    <property type="entry name" value="LIPID A BIOSYNTHESIS LAUROYLTRANSFERASE"/>
    <property type="match status" value="1"/>
</dbReference>
<keyword evidence="6 9" id="KW-1133">Transmembrane helix</keyword>
<comment type="pathway">
    <text evidence="9">Glycolipid biosynthesis; KDO(2)-lipid A biosynthesis; KDO(2)-lipid A from CMP-3-deoxy-D-manno-octulosonate and lipid IV(A): step 3/4.</text>
</comment>
<gene>
    <name evidence="9 10" type="primary">lpxL</name>
    <name evidence="10" type="ORF">FCL40_02530</name>
</gene>
<dbReference type="EMBL" id="SWCI01000001">
    <property type="protein sequence ID" value="TKB51450.1"/>
    <property type="molecule type" value="Genomic_DNA"/>
</dbReference>
<dbReference type="PANTHER" id="PTHR30606">
    <property type="entry name" value="LIPID A BIOSYNTHESIS LAUROYL ACYLTRANSFERASE"/>
    <property type="match status" value="1"/>
</dbReference>
<comment type="pathway">
    <text evidence="9">Bacterial outer membrane biogenesis; lipopolysaccharide biosynthesis.</text>
</comment>
<dbReference type="Proteomes" id="UP000305674">
    <property type="component" value="Unassembled WGS sequence"/>
</dbReference>
<dbReference type="NCBIfam" id="TIGR02207">
    <property type="entry name" value="lipid_A_htrB"/>
    <property type="match status" value="1"/>
</dbReference>
<dbReference type="PIRSF" id="PIRSF026649">
    <property type="entry name" value="MsbB"/>
    <property type="match status" value="1"/>
</dbReference>
<dbReference type="GO" id="GO:0009103">
    <property type="term" value="P:lipopolysaccharide biosynthetic process"/>
    <property type="evidence" value="ECO:0007669"/>
    <property type="project" value="UniProtKB-UniRule"/>
</dbReference>
<reference evidence="10 11" key="1">
    <citation type="submission" date="2019-04" db="EMBL/GenBank/DDBJ databases">
        <authorList>
            <person name="Hwang J.C."/>
        </authorList>
    </citation>
    <scope>NUCLEOTIDE SEQUENCE [LARGE SCALE GENOMIC DNA]</scope>
    <source>
        <strain evidence="10 11">IMCC35001</strain>
    </source>
</reference>
<keyword evidence="11" id="KW-1185">Reference proteome</keyword>
<keyword evidence="5 9" id="KW-0448">Lipopolysaccharide biosynthesis</keyword>
<evidence type="ECO:0000256" key="3">
    <source>
        <dbReference type="ARBA" id="ARBA00022679"/>
    </source>
</evidence>
<evidence type="ECO:0000313" key="10">
    <source>
        <dbReference type="EMBL" id="TKB51450.1"/>
    </source>
</evidence>
<feature type="short sequence motif" description="HXXXXD motif" evidence="9">
    <location>
        <begin position="132"/>
        <end position="137"/>
    </location>
</feature>
<evidence type="ECO:0000313" key="11">
    <source>
        <dbReference type="Proteomes" id="UP000305674"/>
    </source>
</evidence>
<dbReference type="UniPathway" id="UPA00030"/>
<comment type="catalytic activity">
    <reaction evidence="9">
        <text>an alpha-Kdo-(2-&gt;4)-alpha-Kdo-(2-&gt;6)-lipid IVA + a fatty acyl-[ACP] = an alpha-Kdo-(2-&gt;4)-alpha-Kdo-(2-&gt;6)-(acyl)-lipid IVA + holo-[ACP]</text>
        <dbReference type="Rhea" id="RHEA:69396"/>
        <dbReference type="Rhea" id="RHEA-COMP:9685"/>
        <dbReference type="Rhea" id="RHEA-COMP:14125"/>
        <dbReference type="ChEBI" id="CHEBI:64479"/>
        <dbReference type="ChEBI" id="CHEBI:138651"/>
        <dbReference type="ChEBI" id="CHEBI:176429"/>
        <dbReference type="ChEBI" id="CHEBI:176430"/>
        <dbReference type="EC" id="2.3.1.241"/>
    </reaction>
</comment>
<dbReference type="InterPro" id="IPR004960">
    <property type="entry name" value="LipA_acyltrans"/>
</dbReference>
<dbReference type="OrthoDB" id="9803456at2"/>
<comment type="subcellular location">
    <subcellularLocation>
        <location evidence="9">Cell inner membrane</location>
        <topology evidence="9">Single-pass membrane protein</topology>
    </subcellularLocation>
</comment>
<comment type="caution">
    <text evidence="10">The sequence shown here is derived from an EMBL/GenBank/DDBJ whole genome shotgun (WGS) entry which is preliminary data.</text>
</comment>
<dbReference type="GO" id="GO:0036104">
    <property type="term" value="P:Kdo2-lipid A biosynthetic process"/>
    <property type="evidence" value="ECO:0007669"/>
    <property type="project" value="UniProtKB-UniRule"/>
</dbReference>
<organism evidence="10 11">
    <name type="scientific">Ferrimonas sediminicola</name>
    <dbReference type="NCBI Taxonomy" id="2569538"/>
    <lineage>
        <taxon>Bacteria</taxon>
        <taxon>Pseudomonadati</taxon>
        <taxon>Pseudomonadota</taxon>
        <taxon>Gammaproteobacteria</taxon>
        <taxon>Alteromonadales</taxon>
        <taxon>Ferrimonadaceae</taxon>
        <taxon>Ferrimonas</taxon>
    </lineage>
</organism>
<name>A0A4U1BIY7_9GAMM</name>
<dbReference type="Pfam" id="PF03279">
    <property type="entry name" value="Lip_A_acyltrans"/>
    <property type="match status" value="1"/>
</dbReference>
<accession>A0A4U1BIY7</accession>
<keyword evidence="2 9" id="KW-0997">Cell inner membrane</keyword>
<dbReference type="HAMAP" id="MF_01942">
    <property type="entry name" value="Lipid_A_LpxL_LpxP"/>
    <property type="match status" value="1"/>
</dbReference>
<evidence type="ECO:0000256" key="6">
    <source>
        <dbReference type="ARBA" id="ARBA00022989"/>
    </source>
</evidence>
<dbReference type="UniPathway" id="UPA00360">
    <property type="reaction ID" value="UER00485"/>
</dbReference>
<evidence type="ECO:0000256" key="4">
    <source>
        <dbReference type="ARBA" id="ARBA00022692"/>
    </source>
</evidence>
<dbReference type="RefSeq" id="WP_136851021.1">
    <property type="nucleotide sequence ID" value="NZ_SWCI01000001.1"/>
</dbReference>
<dbReference type="GO" id="GO:0009245">
    <property type="term" value="P:lipid A biosynthetic process"/>
    <property type="evidence" value="ECO:0007669"/>
    <property type="project" value="InterPro"/>
</dbReference>
<comment type="similarity">
    <text evidence="9">Belongs to the LpxL/LpxM/LpxP family.</text>
</comment>
<evidence type="ECO:0000256" key="1">
    <source>
        <dbReference type="ARBA" id="ARBA00022475"/>
    </source>
</evidence>
<dbReference type="EC" id="2.3.1.241" evidence="9"/>
<protein>
    <recommendedName>
        <fullName evidence="9">Lipid A biosynthesis acyltransferase</fullName>
        <ecNumber evidence="9">2.3.1.241</ecNumber>
    </recommendedName>
    <alternativeName>
        <fullName evidence="9">Kdo(2)-lipid IV(A) acyltransferase</fullName>
    </alternativeName>
</protein>
<evidence type="ECO:0000256" key="9">
    <source>
        <dbReference type="HAMAP-Rule" id="MF_01942"/>
    </source>
</evidence>
<sequence length="307" mass="35495">MVTSAEFDRGFLHPRYWPMWLGIALMRLLSFLPLRVQWWFGCGLGRLLQALLKKRVHVARTNLRLCFPEMGDAEREALLRDNFNQTGMALFDSVNAWWWSDRRIQKHMTIRGLEHIEQARADGQGVILFAAHCLMLEAGARVFGQCCPGVGVYRPHNNKFMEYLQVKGRLRSNKGLIPKREVRQMVKALRSGEVIWYTADQDAGRKGAVFAPFFAVEEAVTVTGATTLAKLGKARVMPFFVERNRDNSGYTIEILPPLDDFPGDNEMADAVRGNRILEQLIRRRPEQYMWLHRRFKTRPQRSDPSLY</sequence>
<dbReference type="GO" id="GO:0005886">
    <property type="term" value="C:plasma membrane"/>
    <property type="evidence" value="ECO:0007669"/>
    <property type="project" value="UniProtKB-SubCell"/>
</dbReference>
<comment type="function">
    <text evidence="9">Catalyzes the transfer of an acyl chain from an acyl-[acyl-carrier-protein] (ACP) to a Kdo(2)-lipid IV(A) to form a Kdo(2)-(acyl)-lipid IV(A).</text>
</comment>
<keyword evidence="7 9" id="KW-0472">Membrane</keyword>
<evidence type="ECO:0000256" key="5">
    <source>
        <dbReference type="ARBA" id="ARBA00022985"/>
    </source>
</evidence>
<evidence type="ECO:0000256" key="7">
    <source>
        <dbReference type="ARBA" id="ARBA00023136"/>
    </source>
</evidence>
<evidence type="ECO:0000256" key="2">
    <source>
        <dbReference type="ARBA" id="ARBA00022519"/>
    </source>
</evidence>
<evidence type="ECO:0000256" key="8">
    <source>
        <dbReference type="ARBA" id="ARBA00023315"/>
    </source>
</evidence>
<keyword evidence="4 9" id="KW-0812">Transmembrane</keyword>
<dbReference type="CDD" id="cd07984">
    <property type="entry name" value="LPLAT_LABLAT-like"/>
    <property type="match status" value="1"/>
</dbReference>
<dbReference type="InterPro" id="IPR011920">
    <property type="entry name" value="Lipid_A_LpxL_LpxP"/>
</dbReference>
<dbReference type="AlphaFoldDB" id="A0A4U1BIY7"/>
<keyword evidence="3 9" id="KW-0808">Transferase</keyword>
<dbReference type="GO" id="GO:0008913">
    <property type="term" value="F:Kdo2-lipid IVA acyltransferase activity"/>
    <property type="evidence" value="ECO:0007669"/>
    <property type="project" value="UniProtKB-EC"/>
</dbReference>
<keyword evidence="8 9" id="KW-0012">Acyltransferase</keyword>